<accession>A0AAD4EW66</accession>
<reference evidence="2" key="1">
    <citation type="submission" date="2023-02" db="EMBL/GenBank/DDBJ databases">
        <authorList>
            <person name="Palmer J.M."/>
        </authorList>
    </citation>
    <scope>NUCLEOTIDE SEQUENCE</scope>
    <source>
        <strain evidence="2">FW57</strain>
    </source>
</reference>
<dbReference type="SUPFAM" id="SSF109604">
    <property type="entry name" value="HD-domain/PDEase-like"/>
    <property type="match status" value="1"/>
</dbReference>
<organism evidence="2 3">
    <name type="scientific">Staphylotrichum longicolle</name>
    <dbReference type="NCBI Taxonomy" id="669026"/>
    <lineage>
        <taxon>Eukaryota</taxon>
        <taxon>Fungi</taxon>
        <taxon>Dikarya</taxon>
        <taxon>Ascomycota</taxon>
        <taxon>Pezizomycotina</taxon>
        <taxon>Sordariomycetes</taxon>
        <taxon>Sordariomycetidae</taxon>
        <taxon>Sordariales</taxon>
        <taxon>Chaetomiaceae</taxon>
        <taxon>Staphylotrichum</taxon>
    </lineage>
</organism>
<dbReference type="Gene3D" id="1.10.3210.50">
    <property type="match status" value="1"/>
</dbReference>
<feature type="domain" description="HD/PDEase" evidence="1">
    <location>
        <begin position="30"/>
        <end position="158"/>
    </location>
</feature>
<dbReference type="PANTHER" id="PTHR33594">
    <property type="entry name" value="SUPERFAMILY HYDROLASE, PUTATIVE (AFU_ORTHOLOGUE AFUA_1G03035)-RELATED"/>
    <property type="match status" value="1"/>
</dbReference>
<proteinExistence type="predicted"/>
<dbReference type="InterPro" id="IPR003607">
    <property type="entry name" value="HD/PDEase_dom"/>
</dbReference>
<dbReference type="EMBL" id="JAHCVI010000002">
    <property type="protein sequence ID" value="KAG7288597.1"/>
    <property type="molecule type" value="Genomic_DNA"/>
</dbReference>
<evidence type="ECO:0000259" key="1">
    <source>
        <dbReference type="SMART" id="SM00471"/>
    </source>
</evidence>
<dbReference type="SMART" id="SM00471">
    <property type="entry name" value="HDc"/>
    <property type="match status" value="1"/>
</dbReference>
<dbReference type="Proteomes" id="UP001197093">
    <property type="component" value="Unassembled WGS sequence"/>
</dbReference>
<evidence type="ECO:0000313" key="3">
    <source>
        <dbReference type="Proteomes" id="UP001197093"/>
    </source>
</evidence>
<dbReference type="Pfam" id="PF01966">
    <property type="entry name" value="HD"/>
    <property type="match status" value="1"/>
</dbReference>
<sequence>MSVSAMNAFPDDPLIQAITAHVKEYMSHYDASHSWDHIERVVAMAHHIYNHSDPAFKSTLDLRTIHLAALLHDVGDRKYLKPNESAATLITAVLTAHACPLPLAQTVQRICAGVSYTTETTNPPSHTAALIAQHPELAVVQDADRLDAIGAVGLGRMFTYGGAKTARSMAASMAHLDEKLVKLEGMMKTEVGRGVAKVRGERLRVFRGWWVEEVGVEGLESA</sequence>
<evidence type="ECO:0000313" key="2">
    <source>
        <dbReference type="EMBL" id="KAG7288597.1"/>
    </source>
</evidence>
<name>A0AAD4EW66_9PEZI</name>
<dbReference type="PANTHER" id="PTHR33594:SF1">
    <property type="entry name" value="HD_PDEASE DOMAIN-CONTAINING PROTEIN"/>
    <property type="match status" value="1"/>
</dbReference>
<dbReference type="CDD" id="cd00077">
    <property type="entry name" value="HDc"/>
    <property type="match status" value="1"/>
</dbReference>
<protein>
    <recommendedName>
        <fullName evidence="1">HD/PDEase domain-containing protein</fullName>
    </recommendedName>
</protein>
<keyword evidence="3" id="KW-1185">Reference proteome</keyword>
<dbReference type="InterPro" id="IPR006674">
    <property type="entry name" value="HD_domain"/>
</dbReference>
<gene>
    <name evidence="2" type="ORF">NEMBOFW57_004950</name>
</gene>
<dbReference type="AlphaFoldDB" id="A0AAD4EW66"/>
<comment type="caution">
    <text evidence="2">The sequence shown here is derived from an EMBL/GenBank/DDBJ whole genome shotgun (WGS) entry which is preliminary data.</text>
</comment>